<proteinExistence type="predicted"/>
<dbReference type="Proteomes" id="UP000023152">
    <property type="component" value="Unassembled WGS sequence"/>
</dbReference>
<keyword evidence="2" id="KW-1133">Transmembrane helix</keyword>
<feature type="region of interest" description="Disordered" evidence="1">
    <location>
        <begin position="1"/>
        <end position="115"/>
    </location>
</feature>
<evidence type="ECO:0000256" key="1">
    <source>
        <dbReference type="SAM" id="MobiDB-lite"/>
    </source>
</evidence>
<sequence length="421" mass="48371">MEEQGSEAGNVSKNLKRPLSEIETDDEEGLSPEKKKRKVEKSEPSQATTESVHADVAGEVLSTIEANSSSLKHVKSSDDLQDTNLAGSAPGAEASSSRPSQQQDRSKTKRTQVSQYTTQEEWQIPLWQPVYSQAYVPPAFVIQPPIQPLFGNPPFLSQLPLQPQVPFPTATVLPQQYSQRYSQQYPQQYPQLYHQYLQQIPQQIPQPVPQQIPQQVPQQIFQQVPQQILQQVPQQIPQQVQYSQPIPVAHVPPQSHVEQERPKKPVSRHTIIMQELRRQTSCCCCCSYLTVLSFSIRKFFCFCPSQTNTYFGCLFFVLFVTGLLGLLLVLEIFIHLVALSTCLFFEQYWHFILWLASFYYGFKAAYWLEEKYLVTYSTFMMGWSIFYMLLARQMPSLFLVVIKQRYIYSVLQNIIGVVQKG</sequence>
<keyword evidence="4" id="KW-1185">Reference proteome</keyword>
<name>X6N5M8_RETFI</name>
<feature type="transmembrane region" description="Helical" evidence="2">
    <location>
        <begin position="309"/>
        <end position="336"/>
    </location>
</feature>
<reference evidence="3 4" key="1">
    <citation type="journal article" date="2013" name="Curr. Biol.">
        <title>The Genome of the Foraminiferan Reticulomyxa filosa.</title>
        <authorList>
            <person name="Glockner G."/>
            <person name="Hulsmann N."/>
            <person name="Schleicher M."/>
            <person name="Noegel A.A."/>
            <person name="Eichinger L."/>
            <person name="Gallinger C."/>
            <person name="Pawlowski J."/>
            <person name="Sierra R."/>
            <person name="Euteneuer U."/>
            <person name="Pillet L."/>
            <person name="Moustafa A."/>
            <person name="Platzer M."/>
            <person name="Groth M."/>
            <person name="Szafranski K."/>
            <person name="Schliwa M."/>
        </authorList>
    </citation>
    <scope>NUCLEOTIDE SEQUENCE [LARGE SCALE GENOMIC DNA]</scope>
</reference>
<evidence type="ECO:0000256" key="2">
    <source>
        <dbReference type="SAM" id="Phobius"/>
    </source>
</evidence>
<protein>
    <submittedName>
        <fullName evidence="3">Uncharacterized protein</fullName>
    </submittedName>
</protein>
<feature type="transmembrane region" description="Helical" evidence="2">
    <location>
        <begin position="380"/>
        <end position="402"/>
    </location>
</feature>
<accession>X6N5M8</accession>
<keyword evidence="2" id="KW-0472">Membrane</keyword>
<evidence type="ECO:0000313" key="4">
    <source>
        <dbReference type="Proteomes" id="UP000023152"/>
    </source>
</evidence>
<comment type="caution">
    <text evidence="3">The sequence shown here is derived from an EMBL/GenBank/DDBJ whole genome shotgun (WGS) entry which is preliminary data.</text>
</comment>
<feature type="compositionally biased region" description="Low complexity" evidence="1">
    <location>
        <begin position="86"/>
        <end position="103"/>
    </location>
</feature>
<keyword evidence="2" id="KW-0812">Transmembrane</keyword>
<gene>
    <name evidence="3" type="ORF">RFI_15969</name>
</gene>
<organism evidence="3 4">
    <name type="scientific">Reticulomyxa filosa</name>
    <dbReference type="NCBI Taxonomy" id="46433"/>
    <lineage>
        <taxon>Eukaryota</taxon>
        <taxon>Sar</taxon>
        <taxon>Rhizaria</taxon>
        <taxon>Retaria</taxon>
        <taxon>Foraminifera</taxon>
        <taxon>Monothalamids</taxon>
        <taxon>Reticulomyxidae</taxon>
        <taxon>Reticulomyxa</taxon>
    </lineage>
</organism>
<evidence type="ECO:0000313" key="3">
    <source>
        <dbReference type="EMBL" id="ETO21238.1"/>
    </source>
</evidence>
<dbReference type="EMBL" id="ASPP01011827">
    <property type="protein sequence ID" value="ETO21238.1"/>
    <property type="molecule type" value="Genomic_DNA"/>
</dbReference>
<dbReference type="AlphaFoldDB" id="X6N5M8"/>